<dbReference type="PANTHER" id="PTHR24422">
    <property type="entry name" value="CHEMOTAXIS PROTEIN METHYLTRANSFERASE"/>
    <property type="match status" value="1"/>
</dbReference>
<comment type="caution">
    <text evidence="7">The sequence shown here is derived from an EMBL/GenBank/DDBJ whole genome shotgun (WGS) entry which is preliminary data.</text>
</comment>
<dbReference type="PROSITE" id="PS50123">
    <property type="entry name" value="CHER"/>
    <property type="match status" value="1"/>
</dbReference>
<dbReference type="Gene3D" id="1.10.155.10">
    <property type="entry name" value="Chemotaxis receptor methyltransferase CheR, N-terminal domain"/>
    <property type="match status" value="1"/>
</dbReference>
<gene>
    <name evidence="7" type="ORF">NTA49_08665</name>
</gene>
<dbReference type="PANTHER" id="PTHR24422:SF19">
    <property type="entry name" value="CHEMOTAXIS PROTEIN METHYLTRANSFERASE"/>
    <property type="match status" value="1"/>
</dbReference>
<keyword evidence="8" id="KW-1185">Reference proteome</keyword>
<dbReference type="SMART" id="SM00138">
    <property type="entry name" value="MeTrc"/>
    <property type="match status" value="1"/>
</dbReference>
<reference evidence="7" key="1">
    <citation type="submission" date="2022-07" db="EMBL/GenBank/DDBJ databases">
        <title>Pseudosulfitobacter sp. strain AP-MA-4, whole genome sequence.</title>
        <authorList>
            <person name="Jiang Y."/>
        </authorList>
    </citation>
    <scope>NUCLEOTIDE SEQUENCE</scope>
    <source>
        <strain evidence="7">AP-MA-4</strain>
    </source>
</reference>
<comment type="function">
    <text evidence="5">Methylation of the membrane-bound methyl-accepting chemotaxis proteins (MCP) to form gamma-glutamyl methyl ester residues in MCP.</text>
</comment>
<dbReference type="Gene3D" id="3.40.50.150">
    <property type="entry name" value="Vaccinia Virus protein VP39"/>
    <property type="match status" value="1"/>
</dbReference>
<keyword evidence="3 5" id="KW-0808">Transferase</keyword>
<dbReference type="InterPro" id="IPR000780">
    <property type="entry name" value="CheR_MeTrfase"/>
</dbReference>
<keyword evidence="2 5" id="KW-0489">Methyltransferase</keyword>
<dbReference type="EC" id="2.1.1.80" evidence="5"/>
<evidence type="ECO:0000259" key="6">
    <source>
        <dbReference type="PROSITE" id="PS50123"/>
    </source>
</evidence>
<proteinExistence type="predicted"/>
<dbReference type="EMBL" id="JANKJG010000005">
    <property type="protein sequence ID" value="MCR8826608.1"/>
    <property type="molecule type" value="Genomic_DNA"/>
</dbReference>
<evidence type="ECO:0000256" key="4">
    <source>
        <dbReference type="ARBA" id="ARBA00022691"/>
    </source>
</evidence>
<evidence type="ECO:0000256" key="2">
    <source>
        <dbReference type="ARBA" id="ARBA00022603"/>
    </source>
</evidence>
<dbReference type="Proteomes" id="UP001165396">
    <property type="component" value="Unassembled WGS sequence"/>
</dbReference>
<evidence type="ECO:0000313" key="8">
    <source>
        <dbReference type="Proteomes" id="UP001165396"/>
    </source>
</evidence>
<feature type="domain" description="CheR-type methyltransferase" evidence="6">
    <location>
        <begin position="5"/>
        <end position="284"/>
    </location>
</feature>
<sequence length="303" mass="34052">MIEVAHDNEVELSLVTLDALHQVSYSEAGLILAPEKVRMVQSRLRHRLRETNIPDFEAYLALVRSDEGAQERRMMISALTTNVSHFFREPHHFDILGTRILPLAQAKLKAGGRFRIWSAGCSNGQEAFSIAMYLLDKDPTLQDADFRILATDVDSKVISFAQAAIYPDRMTQGIPDRLRAQFLEPAEGAGQPAHKIKDTVRQVIRFKELNLLKPWPMRQEFDVVFCRNVVIYFDGVTQDSLWPRFHAALAPEGILFLGHSERVSAPERMGFSVTGPTAYDKVQAQGTGILSALKTQRTPYGTS</sequence>
<dbReference type="InterPro" id="IPR029063">
    <property type="entry name" value="SAM-dependent_MTases_sf"/>
</dbReference>
<dbReference type="InterPro" id="IPR036804">
    <property type="entry name" value="CheR_N_sf"/>
</dbReference>
<evidence type="ECO:0000256" key="3">
    <source>
        <dbReference type="ARBA" id="ARBA00022679"/>
    </source>
</evidence>
<comment type="catalytic activity">
    <reaction evidence="1 5">
        <text>L-glutamyl-[protein] + S-adenosyl-L-methionine = [protein]-L-glutamate 5-O-methyl ester + S-adenosyl-L-homocysteine</text>
        <dbReference type="Rhea" id="RHEA:24452"/>
        <dbReference type="Rhea" id="RHEA-COMP:10208"/>
        <dbReference type="Rhea" id="RHEA-COMP:10311"/>
        <dbReference type="ChEBI" id="CHEBI:29973"/>
        <dbReference type="ChEBI" id="CHEBI:57856"/>
        <dbReference type="ChEBI" id="CHEBI:59789"/>
        <dbReference type="ChEBI" id="CHEBI:82795"/>
        <dbReference type="EC" id="2.1.1.80"/>
    </reaction>
</comment>
<dbReference type="InterPro" id="IPR022642">
    <property type="entry name" value="CheR_C"/>
</dbReference>
<evidence type="ECO:0000256" key="5">
    <source>
        <dbReference type="PIRNR" id="PIRNR000410"/>
    </source>
</evidence>
<dbReference type="InterPro" id="IPR050903">
    <property type="entry name" value="Bact_Chemotaxis_MeTrfase"/>
</dbReference>
<dbReference type="PIRSF" id="PIRSF000410">
    <property type="entry name" value="CheR"/>
    <property type="match status" value="1"/>
</dbReference>
<evidence type="ECO:0000313" key="7">
    <source>
        <dbReference type="EMBL" id="MCR8826608.1"/>
    </source>
</evidence>
<dbReference type="InterPro" id="IPR026024">
    <property type="entry name" value="Chemotaxis_MeTrfase_CheR"/>
</dbReference>
<name>A0ABT1Z0D5_9RHOB</name>
<dbReference type="Pfam" id="PF03705">
    <property type="entry name" value="CheR_N"/>
    <property type="match status" value="1"/>
</dbReference>
<organism evidence="7 8">
    <name type="scientific">Pseudosulfitobacter koreensis</name>
    <dbReference type="NCBI Taxonomy" id="2968472"/>
    <lineage>
        <taxon>Bacteria</taxon>
        <taxon>Pseudomonadati</taxon>
        <taxon>Pseudomonadota</taxon>
        <taxon>Alphaproteobacteria</taxon>
        <taxon>Rhodobacterales</taxon>
        <taxon>Roseobacteraceae</taxon>
        <taxon>Pseudosulfitobacter</taxon>
    </lineage>
</organism>
<dbReference type="InterPro" id="IPR022641">
    <property type="entry name" value="CheR_N"/>
</dbReference>
<dbReference type="SUPFAM" id="SSF47757">
    <property type="entry name" value="Chemotaxis receptor methyltransferase CheR, N-terminal domain"/>
    <property type="match status" value="1"/>
</dbReference>
<dbReference type="RefSeq" id="WP_258294319.1">
    <property type="nucleotide sequence ID" value="NZ_JANKJG010000005.1"/>
</dbReference>
<evidence type="ECO:0000256" key="1">
    <source>
        <dbReference type="ARBA" id="ARBA00001541"/>
    </source>
</evidence>
<keyword evidence="4 5" id="KW-0949">S-adenosyl-L-methionine</keyword>
<accession>A0ABT1Z0D5</accession>
<dbReference type="PRINTS" id="PR00996">
    <property type="entry name" value="CHERMTFRASE"/>
</dbReference>
<dbReference type="Pfam" id="PF01739">
    <property type="entry name" value="CheR"/>
    <property type="match status" value="1"/>
</dbReference>
<dbReference type="SUPFAM" id="SSF53335">
    <property type="entry name" value="S-adenosyl-L-methionine-dependent methyltransferases"/>
    <property type="match status" value="1"/>
</dbReference>
<protein>
    <recommendedName>
        <fullName evidence="5">Chemotaxis protein methyltransferase</fullName>
        <ecNumber evidence="5">2.1.1.80</ecNumber>
    </recommendedName>
</protein>